<comment type="caution">
    <text evidence="4">The sequence shown here is derived from an EMBL/GenBank/DDBJ whole genome shotgun (WGS) entry which is preliminary data.</text>
</comment>
<dbReference type="GO" id="GO:0006801">
    <property type="term" value="P:superoxide metabolic process"/>
    <property type="evidence" value="ECO:0007669"/>
    <property type="project" value="InterPro"/>
</dbReference>
<sequence length="183" mass="19019">MARFRSPLHLAAILVPTLALPACAEKAPLGAVPAPVPYAEAILYNTQGQQSGKVTLTPNNGMLDGKIVVTGGLTPGDHGMHIHTVGKCTLPDFASAGGHLNPDGKQHGTQNPMGPHQGDLPELTAFSSGGAEATFMVHSSFDTLFDADGSSFVVHEKADDMKTDPSGNSGGRILCGVFYKKMP</sequence>
<dbReference type="Gene3D" id="2.60.40.200">
    <property type="entry name" value="Superoxide dismutase, copper/zinc binding domain"/>
    <property type="match status" value="1"/>
</dbReference>
<proteinExistence type="inferred from homology"/>
<keyword evidence="5" id="KW-1185">Reference proteome</keyword>
<evidence type="ECO:0000259" key="3">
    <source>
        <dbReference type="Pfam" id="PF00080"/>
    </source>
</evidence>
<reference evidence="4" key="1">
    <citation type="submission" date="2021-05" db="EMBL/GenBank/DDBJ databases">
        <title>Genome of Sphingobium sp. strain.</title>
        <authorList>
            <person name="Fan R."/>
        </authorList>
    </citation>
    <scope>NUCLEOTIDE SEQUENCE</scope>
    <source>
        <strain evidence="4">H33</strain>
    </source>
</reference>
<dbReference type="GO" id="GO:0005507">
    <property type="term" value="F:copper ion binding"/>
    <property type="evidence" value="ECO:0007669"/>
    <property type="project" value="InterPro"/>
</dbReference>
<evidence type="ECO:0000256" key="1">
    <source>
        <dbReference type="ARBA" id="ARBA00010457"/>
    </source>
</evidence>
<dbReference type="EMBL" id="JAHGAW010000001">
    <property type="protein sequence ID" value="MBT2185351.1"/>
    <property type="molecule type" value="Genomic_DNA"/>
</dbReference>
<evidence type="ECO:0000256" key="2">
    <source>
        <dbReference type="SAM" id="SignalP"/>
    </source>
</evidence>
<evidence type="ECO:0000313" key="5">
    <source>
        <dbReference type="Proteomes" id="UP001138757"/>
    </source>
</evidence>
<protein>
    <submittedName>
        <fullName evidence="4">Superoxide dismutase family protein</fullName>
    </submittedName>
</protein>
<dbReference type="SUPFAM" id="SSF49329">
    <property type="entry name" value="Cu,Zn superoxide dismutase-like"/>
    <property type="match status" value="1"/>
</dbReference>
<gene>
    <name evidence="4" type="ORF">KK488_00105</name>
</gene>
<dbReference type="RefSeq" id="WP_214621114.1">
    <property type="nucleotide sequence ID" value="NZ_JAHGAW010000001.1"/>
</dbReference>
<feature type="domain" description="Superoxide dismutase copper/zinc binding" evidence="3">
    <location>
        <begin position="51"/>
        <end position="177"/>
    </location>
</feature>
<feature type="signal peptide" evidence="2">
    <location>
        <begin position="1"/>
        <end position="24"/>
    </location>
</feature>
<feature type="chain" id="PRO_5040891527" evidence="2">
    <location>
        <begin position="25"/>
        <end position="183"/>
    </location>
</feature>
<dbReference type="CDD" id="cd00305">
    <property type="entry name" value="Cu-Zn_Superoxide_Dismutase"/>
    <property type="match status" value="1"/>
</dbReference>
<dbReference type="AlphaFoldDB" id="A0A9X1AHV7"/>
<dbReference type="InterPro" id="IPR001424">
    <property type="entry name" value="SOD_Cu_Zn_dom"/>
</dbReference>
<keyword evidence="2" id="KW-0732">Signal</keyword>
<dbReference type="InterPro" id="IPR036423">
    <property type="entry name" value="SOD-like_Cu/Zn_dom_sf"/>
</dbReference>
<dbReference type="Proteomes" id="UP001138757">
    <property type="component" value="Unassembled WGS sequence"/>
</dbReference>
<name>A0A9X1AHV7_9SPHN</name>
<evidence type="ECO:0000313" key="4">
    <source>
        <dbReference type="EMBL" id="MBT2185351.1"/>
    </source>
</evidence>
<comment type="similarity">
    <text evidence="1">Belongs to the Cu-Zn superoxide dismutase family.</text>
</comment>
<accession>A0A9X1AHV7</accession>
<dbReference type="Pfam" id="PF00080">
    <property type="entry name" value="Sod_Cu"/>
    <property type="match status" value="1"/>
</dbReference>
<dbReference type="PANTHER" id="PTHR10003">
    <property type="entry name" value="SUPEROXIDE DISMUTASE CU-ZN -RELATED"/>
    <property type="match status" value="1"/>
</dbReference>
<dbReference type="InterPro" id="IPR024134">
    <property type="entry name" value="SOD_Cu/Zn_/chaperone"/>
</dbReference>
<organism evidence="4 5">
    <name type="scientific">Sphingobium nicotianae</name>
    <dbReference type="NCBI Taxonomy" id="2782607"/>
    <lineage>
        <taxon>Bacteria</taxon>
        <taxon>Pseudomonadati</taxon>
        <taxon>Pseudomonadota</taxon>
        <taxon>Alphaproteobacteria</taxon>
        <taxon>Sphingomonadales</taxon>
        <taxon>Sphingomonadaceae</taxon>
        <taxon>Sphingobium</taxon>
    </lineage>
</organism>